<evidence type="ECO:0000313" key="3">
    <source>
        <dbReference type="Proteomes" id="UP000199310"/>
    </source>
</evidence>
<keyword evidence="3" id="KW-1185">Reference proteome</keyword>
<reference evidence="3" key="1">
    <citation type="submission" date="2016-10" db="EMBL/GenBank/DDBJ databases">
        <authorList>
            <person name="Varghese N."/>
            <person name="Submissions S."/>
        </authorList>
    </citation>
    <scope>NUCLEOTIDE SEQUENCE [LARGE SCALE GENOMIC DNA]</scope>
    <source>
        <strain evidence="3">DSM 3695</strain>
    </source>
</reference>
<keyword evidence="1" id="KW-0732">Signal</keyword>
<feature type="signal peptide" evidence="1">
    <location>
        <begin position="1"/>
        <end position="22"/>
    </location>
</feature>
<dbReference type="SUPFAM" id="SSF48452">
    <property type="entry name" value="TPR-like"/>
    <property type="match status" value="1"/>
</dbReference>
<proteinExistence type="predicted"/>
<gene>
    <name evidence="2" type="ORF">SAMN04488122_3538</name>
</gene>
<protein>
    <submittedName>
        <fullName evidence="2">Starch-binding associating with outer membrane</fullName>
    </submittedName>
</protein>
<evidence type="ECO:0000313" key="2">
    <source>
        <dbReference type="EMBL" id="SEW49698.1"/>
    </source>
</evidence>
<accession>A0A1I0S4K2</accession>
<evidence type="ECO:0000256" key="1">
    <source>
        <dbReference type="SAM" id="SignalP"/>
    </source>
</evidence>
<name>A0A1I0S4K2_9BACT</name>
<dbReference type="AlphaFoldDB" id="A0A1I0S4K2"/>
<feature type="chain" id="PRO_5011623518" evidence="1">
    <location>
        <begin position="23"/>
        <end position="593"/>
    </location>
</feature>
<dbReference type="InterPro" id="IPR041662">
    <property type="entry name" value="SusD-like_2"/>
</dbReference>
<dbReference type="Proteomes" id="UP000199310">
    <property type="component" value="Unassembled WGS sequence"/>
</dbReference>
<dbReference type="InterPro" id="IPR011990">
    <property type="entry name" value="TPR-like_helical_dom_sf"/>
</dbReference>
<sequence length="593" mass="66355">MKAVYIFSLILIMCWGCTKDFANLNSDPTQFTNAAPEASILAAVKNLNTQLGNYNTTKYWDLGHLLCQQANRYDVTDAGFWQTAYQGVLGNLNQVIVNYGKDSLYNNRVQVARILQAYTYGIMAGTYGPVPLYQANNPEYLSTIMFDNEDSVYSFVMSTLKDAASKINVGGDKLKYDAVYNGNLQNWIKFANTQRLKIGLQIQRNLPALAAAHIRDVMANESLTINSEAETAKMSFENVNNNENPYFVKYIKSNQYFPYAPNATNQAPKLSEFLFTVFRSYKDPRLMVYYDSVPLANRMQLTDTLTSKNDDSLRVVSYPIPYLGLPKAGTKLAAWTSLAGQPDPVGTSNINAYSNANSIILQANRPFIMLSYAEALFLKAEAAQSGYGGSMGPDQYYYAGIDANFAYWGISAALRDEYKGRDGIKWGTTGKGFNNYLSLTNANISANGNNKIWVQRWLNYFPDGGFDCWALERRTRVFLLPPHTNPGGNASYSPNPTYSDVPGRASYPMSVVNLNPAGYQSALKEMAANRGDDYDIYQTLHFAMPYQVPEWDKADARYDNSFIQKWYGTTIEDLRQAAAAGGFKFTVNQTYHP</sequence>
<dbReference type="EMBL" id="FOJG01000002">
    <property type="protein sequence ID" value="SEW49698.1"/>
    <property type="molecule type" value="Genomic_DNA"/>
</dbReference>
<dbReference type="Gene3D" id="1.25.40.390">
    <property type="match status" value="1"/>
</dbReference>
<dbReference type="Pfam" id="PF12771">
    <property type="entry name" value="SusD-like_2"/>
    <property type="match status" value="1"/>
</dbReference>
<dbReference type="STRING" id="29529.SAMN04488122_3538"/>
<organism evidence="2 3">
    <name type="scientific">Chitinophaga arvensicola</name>
    <dbReference type="NCBI Taxonomy" id="29529"/>
    <lineage>
        <taxon>Bacteria</taxon>
        <taxon>Pseudomonadati</taxon>
        <taxon>Bacteroidota</taxon>
        <taxon>Chitinophagia</taxon>
        <taxon>Chitinophagales</taxon>
        <taxon>Chitinophagaceae</taxon>
        <taxon>Chitinophaga</taxon>
    </lineage>
</organism>
<dbReference type="RefSeq" id="WP_177192230.1">
    <property type="nucleotide sequence ID" value="NZ_FOJG01000002.1"/>
</dbReference>